<comment type="catalytic activity">
    <reaction evidence="10">
        <text>tRNA(Ile) + L-isoleucine + ATP = L-isoleucyl-tRNA(Ile) + AMP + diphosphate</text>
        <dbReference type="Rhea" id="RHEA:11060"/>
        <dbReference type="Rhea" id="RHEA-COMP:9666"/>
        <dbReference type="Rhea" id="RHEA-COMP:9695"/>
        <dbReference type="ChEBI" id="CHEBI:30616"/>
        <dbReference type="ChEBI" id="CHEBI:33019"/>
        <dbReference type="ChEBI" id="CHEBI:58045"/>
        <dbReference type="ChEBI" id="CHEBI:78442"/>
        <dbReference type="ChEBI" id="CHEBI:78528"/>
        <dbReference type="ChEBI" id="CHEBI:456215"/>
        <dbReference type="EC" id="6.1.1.5"/>
    </reaction>
</comment>
<evidence type="ECO:0000256" key="5">
    <source>
        <dbReference type="ARBA" id="ARBA00022741"/>
    </source>
</evidence>
<dbReference type="SUPFAM" id="SSF47323">
    <property type="entry name" value="Anticodon-binding domain of a subclass of class I aminoacyl-tRNA synthetases"/>
    <property type="match status" value="1"/>
</dbReference>
<dbReference type="GO" id="GO:0004822">
    <property type="term" value="F:isoleucine-tRNA ligase activity"/>
    <property type="evidence" value="ECO:0007669"/>
    <property type="project" value="UniProtKB-EC"/>
</dbReference>
<protein>
    <recommendedName>
        <fullName evidence="2">isoleucine--tRNA ligase</fullName>
        <ecNumber evidence="2">6.1.1.5</ecNumber>
    </recommendedName>
    <alternativeName>
        <fullName evidence="9">Isoleucyl-tRNA synthetase</fullName>
    </alternativeName>
</protein>
<comment type="similarity">
    <text evidence="1 11">Belongs to the class-I aminoacyl-tRNA synthetase family.</text>
</comment>
<dbReference type="PANTHER" id="PTHR42765:SF1">
    <property type="entry name" value="ISOLEUCINE--TRNA LIGASE, MITOCHONDRIAL"/>
    <property type="match status" value="1"/>
</dbReference>
<dbReference type="GO" id="GO:0005739">
    <property type="term" value="C:mitochondrion"/>
    <property type="evidence" value="ECO:0007669"/>
    <property type="project" value="TreeGrafter"/>
</dbReference>
<evidence type="ECO:0000256" key="11">
    <source>
        <dbReference type="RuleBase" id="RU363035"/>
    </source>
</evidence>
<feature type="domain" description="Zinc finger FPG/IleRS-type" evidence="14">
    <location>
        <begin position="979"/>
        <end position="1005"/>
    </location>
</feature>
<dbReference type="Pfam" id="PF08264">
    <property type="entry name" value="Anticodon_1"/>
    <property type="match status" value="1"/>
</dbReference>
<dbReference type="InterPro" id="IPR002301">
    <property type="entry name" value="Ile-tRNA-ligase"/>
</dbReference>
<dbReference type="CDD" id="cd00818">
    <property type="entry name" value="IleRS_core"/>
    <property type="match status" value="1"/>
</dbReference>
<evidence type="ECO:0000256" key="3">
    <source>
        <dbReference type="ARBA" id="ARBA00022490"/>
    </source>
</evidence>
<dbReference type="InterPro" id="IPR002300">
    <property type="entry name" value="aa-tRNA-synth_Ia"/>
</dbReference>
<evidence type="ECO:0000313" key="16">
    <source>
        <dbReference type="EMBL" id="CAD9038303.1"/>
    </source>
</evidence>
<name>A0A7S1JBQ1_9EUGL</name>
<sequence length="1013" mass="112363">MASASATDQEEVFLVDGKQVIDDDGNVIKTKSAYKKFVKLQKIKEKKAGNQAAQQQQKAANKQAPKKKKEVSIYTKTVLLPETSFDLRANAPKREPEIQALWKEKGTYRKLIEKADATGAERFTLHDGPPYANGSLHMGHALNKVLKDIINKYKMQRGKKVEFIPGWDTHGLPIELKVLQSLSQEKKRSLKPMELRKMAREFALETVEAQKASFERYGVWGSFDEPYVTLAPEYEAAQVKVFGQMVAGGHIYRGRKPVYWSPSSQTALAEAELEYPEGHTSPSIYVGMKATKLTPCLEEFADQGVSLAIWTTTPWTIPANRAISVNPALSYSVVKRGTGDLVVVATDLVAELESKFGDKLEVLKSFTGEDLSGTMYQHPLVARENPVVIGGDYITTEAGTGLVHTAPGHGMDDYITGMKNDLDVFAPVDDKGCFTSEAGEFEGLEVLGEGNVAVRKRLEEGGVLILYEPYVHKYPYDWRTKKPCLMRATSQWFCSVDGFRDQALDAISSVQWIPAVGENRIRGMVEGRSDWCISRQRTWGVPIPVFYDEKTGDEVLDQEVINHVAGIFAEKGSNAWWEMSVEELMPAKYADDGKTYVKGMDTMDVWFDSGSSWASVMQQRGLPVPVDLYLEGSDQSRGWFQSSLLTSVAATGKPPYKTVLTHGFVLDEKGYKMSKSLGNVVDPAVIINGGPNLKQEPAYGADTLRLWASSVNYNADVLIGNAVLGQASNNYRKIRGTLRFLIGNLFDFDEKTHAVPTEKLPALDRYMLARSEEVFKTMTDAYEAYNFSKVFSELQTFCVKEMSTFYLDIAKDRLYISAADDERRRSCQTVLHYVAHNMVRVMAPIVSHMAEDAWQAMRKDTDVESVFEMGWVSAADVTPAEDPALWAQILEVCDVVNMALEQARTANLIGSSLEAKITLHVTDAALKAKLESMAATDNGVDDLKYLFITSQAVISDTPVSGEYTSSSETATVLVERADGEKCERCWNYCTSVGSIAEHPTICDRCGGVLARSA</sequence>
<dbReference type="FunFam" id="1.10.730.20:FF:000001">
    <property type="entry name" value="Isoleucine--tRNA ligase"/>
    <property type="match status" value="1"/>
</dbReference>
<dbReference type="HAMAP" id="MF_02002">
    <property type="entry name" value="Ile_tRNA_synth_type1"/>
    <property type="match status" value="1"/>
</dbReference>
<dbReference type="SUPFAM" id="SSF52374">
    <property type="entry name" value="Nucleotidylyl transferase"/>
    <property type="match status" value="1"/>
</dbReference>
<evidence type="ECO:0000256" key="12">
    <source>
        <dbReference type="SAM" id="MobiDB-lite"/>
    </source>
</evidence>
<evidence type="ECO:0000256" key="4">
    <source>
        <dbReference type="ARBA" id="ARBA00022598"/>
    </source>
</evidence>
<dbReference type="AlphaFoldDB" id="A0A7S1JBQ1"/>
<evidence type="ECO:0000256" key="1">
    <source>
        <dbReference type="ARBA" id="ARBA00005594"/>
    </source>
</evidence>
<dbReference type="PROSITE" id="PS00178">
    <property type="entry name" value="AA_TRNA_LIGASE_I"/>
    <property type="match status" value="1"/>
</dbReference>
<keyword evidence="3" id="KW-0963">Cytoplasm</keyword>
<dbReference type="CDD" id="cd07960">
    <property type="entry name" value="Anticodon_Ia_Ile_BEm"/>
    <property type="match status" value="1"/>
</dbReference>
<dbReference type="NCBIfam" id="TIGR00392">
    <property type="entry name" value="ileS"/>
    <property type="match status" value="1"/>
</dbReference>
<dbReference type="GO" id="GO:0002161">
    <property type="term" value="F:aminoacyl-tRNA deacylase activity"/>
    <property type="evidence" value="ECO:0007669"/>
    <property type="project" value="InterPro"/>
</dbReference>
<organism evidence="16">
    <name type="scientific">Eutreptiella gymnastica</name>
    <dbReference type="NCBI Taxonomy" id="73025"/>
    <lineage>
        <taxon>Eukaryota</taxon>
        <taxon>Discoba</taxon>
        <taxon>Euglenozoa</taxon>
        <taxon>Euglenida</taxon>
        <taxon>Spirocuta</taxon>
        <taxon>Euglenophyceae</taxon>
        <taxon>Eutreptiales</taxon>
        <taxon>Eutreptiaceae</taxon>
        <taxon>Eutreptiella</taxon>
    </lineage>
</organism>
<dbReference type="GO" id="GO:0000049">
    <property type="term" value="F:tRNA binding"/>
    <property type="evidence" value="ECO:0007669"/>
    <property type="project" value="InterPro"/>
</dbReference>
<dbReference type="InterPro" id="IPR014729">
    <property type="entry name" value="Rossmann-like_a/b/a_fold"/>
</dbReference>
<dbReference type="InterPro" id="IPR010663">
    <property type="entry name" value="Znf_FPG/IleRS"/>
</dbReference>
<keyword evidence="6 11" id="KW-0067">ATP-binding</keyword>
<dbReference type="PANTHER" id="PTHR42765">
    <property type="entry name" value="SOLEUCYL-TRNA SYNTHETASE"/>
    <property type="match status" value="1"/>
</dbReference>
<feature type="compositionally biased region" description="Low complexity" evidence="12">
    <location>
        <begin position="49"/>
        <end position="63"/>
    </location>
</feature>
<dbReference type="SUPFAM" id="SSF50677">
    <property type="entry name" value="ValRS/IleRS/LeuRS editing domain"/>
    <property type="match status" value="1"/>
</dbReference>
<dbReference type="GO" id="GO:0006428">
    <property type="term" value="P:isoleucyl-tRNA aminoacylation"/>
    <property type="evidence" value="ECO:0007669"/>
    <property type="project" value="InterPro"/>
</dbReference>
<dbReference type="InterPro" id="IPR033708">
    <property type="entry name" value="Anticodon_Ile_BEm"/>
</dbReference>
<dbReference type="Gene3D" id="3.40.50.620">
    <property type="entry name" value="HUPs"/>
    <property type="match status" value="2"/>
</dbReference>
<dbReference type="PRINTS" id="PR00984">
    <property type="entry name" value="TRNASYNTHILE"/>
</dbReference>
<evidence type="ECO:0000256" key="7">
    <source>
        <dbReference type="ARBA" id="ARBA00022917"/>
    </source>
</evidence>
<feature type="domain" description="Methionyl/Valyl/Leucyl/Isoleucyl-tRNA synthetase anticodon-binding" evidence="15">
    <location>
        <begin position="764"/>
        <end position="918"/>
    </location>
</feature>
<dbReference type="Pfam" id="PF00133">
    <property type="entry name" value="tRNA-synt_1"/>
    <property type="match status" value="1"/>
</dbReference>
<dbReference type="Gene3D" id="1.10.730.20">
    <property type="match status" value="1"/>
</dbReference>
<proteinExistence type="inferred from homology"/>
<evidence type="ECO:0000256" key="8">
    <source>
        <dbReference type="ARBA" id="ARBA00023146"/>
    </source>
</evidence>
<dbReference type="InterPro" id="IPR023585">
    <property type="entry name" value="Ile-tRNA-ligase_type1"/>
</dbReference>
<evidence type="ECO:0000259" key="13">
    <source>
        <dbReference type="Pfam" id="PF00133"/>
    </source>
</evidence>
<dbReference type="Gene3D" id="3.90.740.10">
    <property type="entry name" value="Valyl/Leucyl/Isoleucyl-tRNA synthetase, editing domain"/>
    <property type="match status" value="1"/>
</dbReference>
<dbReference type="GO" id="GO:0032543">
    <property type="term" value="P:mitochondrial translation"/>
    <property type="evidence" value="ECO:0007669"/>
    <property type="project" value="TreeGrafter"/>
</dbReference>
<dbReference type="FunFam" id="3.40.50.620:FF:000152">
    <property type="entry name" value="Isoleucine--tRNA ligase"/>
    <property type="match status" value="1"/>
</dbReference>
<evidence type="ECO:0000256" key="2">
    <source>
        <dbReference type="ARBA" id="ARBA00013165"/>
    </source>
</evidence>
<dbReference type="Pfam" id="PF06827">
    <property type="entry name" value="zf-FPG_IleRS"/>
    <property type="match status" value="1"/>
</dbReference>
<dbReference type="InterPro" id="IPR009008">
    <property type="entry name" value="Val/Leu/Ile-tRNA-synth_edit"/>
</dbReference>
<evidence type="ECO:0000256" key="6">
    <source>
        <dbReference type="ARBA" id="ARBA00022840"/>
    </source>
</evidence>
<dbReference type="InterPro" id="IPR009080">
    <property type="entry name" value="tRNAsynth_Ia_anticodon-bd"/>
</dbReference>
<keyword evidence="8 11" id="KW-0030">Aminoacyl-tRNA synthetase</keyword>
<keyword evidence="5 11" id="KW-0547">Nucleotide-binding</keyword>
<keyword evidence="4 11" id="KW-0436">Ligase</keyword>
<dbReference type="InterPro" id="IPR050081">
    <property type="entry name" value="Ile-tRNA_ligase"/>
</dbReference>
<evidence type="ECO:0000259" key="15">
    <source>
        <dbReference type="Pfam" id="PF08264"/>
    </source>
</evidence>
<evidence type="ECO:0000256" key="9">
    <source>
        <dbReference type="ARBA" id="ARBA00032665"/>
    </source>
</evidence>
<feature type="region of interest" description="Disordered" evidence="12">
    <location>
        <begin position="45"/>
        <end position="68"/>
    </location>
</feature>
<feature type="domain" description="Aminoacyl-tRNA synthetase class Ia" evidence="13">
    <location>
        <begin position="98"/>
        <end position="717"/>
    </location>
</feature>
<evidence type="ECO:0000256" key="10">
    <source>
        <dbReference type="ARBA" id="ARBA00048359"/>
    </source>
</evidence>
<dbReference type="InterPro" id="IPR013155">
    <property type="entry name" value="M/V/L/I-tRNA-synth_anticd-bd"/>
</dbReference>
<dbReference type="EC" id="6.1.1.5" evidence="2"/>
<gene>
    <name evidence="16" type="ORF">EGYM00392_LOCUS49465</name>
</gene>
<evidence type="ECO:0000259" key="14">
    <source>
        <dbReference type="Pfam" id="PF06827"/>
    </source>
</evidence>
<dbReference type="EMBL" id="HBGA01133525">
    <property type="protein sequence ID" value="CAD9038303.1"/>
    <property type="molecule type" value="Transcribed_RNA"/>
</dbReference>
<accession>A0A7S1JBQ1</accession>
<dbReference type="InterPro" id="IPR001412">
    <property type="entry name" value="aa-tRNA-synth_I_CS"/>
</dbReference>
<reference evidence="16" key="1">
    <citation type="submission" date="2021-01" db="EMBL/GenBank/DDBJ databases">
        <authorList>
            <person name="Corre E."/>
            <person name="Pelletier E."/>
            <person name="Niang G."/>
            <person name="Scheremetjew M."/>
            <person name="Finn R."/>
            <person name="Kale V."/>
            <person name="Holt S."/>
            <person name="Cochrane G."/>
            <person name="Meng A."/>
            <person name="Brown T."/>
            <person name="Cohen L."/>
        </authorList>
    </citation>
    <scope>NUCLEOTIDE SEQUENCE</scope>
    <source>
        <strain evidence="16">NIES-381</strain>
    </source>
</reference>
<keyword evidence="7 11" id="KW-0648">Protein biosynthesis</keyword>
<dbReference type="GO" id="GO:0005524">
    <property type="term" value="F:ATP binding"/>
    <property type="evidence" value="ECO:0007669"/>
    <property type="project" value="UniProtKB-KW"/>
</dbReference>